<dbReference type="OrthoDB" id="7949219at2"/>
<evidence type="ECO:0000313" key="3">
    <source>
        <dbReference type="Proteomes" id="UP000002791"/>
    </source>
</evidence>
<name>H5XQH1_9PSEU</name>
<feature type="domain" description="Bacterial bifunctional deaminase-reductase C-terminal" evidence="1">
    <location>
        <begin position="6"/>
        <end position="180"/>
    </location>
</feature>
<dbReference type="PANTHER" id="PTHR38011">
    <property type="entry name" value="DIHYDROFOLATE REDUCTASE FAMILY PROTEIN (AFU_ORTHOLOGUE AFUA_8G06820)"/>
    <property type="match status" value="1"/>
</dbReference>
<sequence>MAAARKLRLWMQVSLDGFVSGPNGEFDWPTYEKELNTFAVEQAADMGAMLYGRKVYEGMAAYWPDPRRYPGATELDLRYSETWKRVPKYVFSRTLTEADWNTTVVAEDVAGAVTELKEQPGGDLVLFGGGDIVSTFVRENLIDEYWLFVHPVVLGGGTPLFPTLETRLDLELVESRVFDSAVNHLRYRVR</sequence>
<dbReference type="STRING" id="882082.SaccyDRAFT_0076"/>
<dbReference type="PANTHER" id="PTHR38011:SF11">
    <property type="entry name" value="2,5-DIAMINO-6-RIBOSYLAMINO-4(3H)-PYRIMIDINONE 5'-PHOSPHATE REDUCTASE"/>
    <property type="match status" value="1"/>
</dbReference>
<reference evidence="2 3" key="1">
    <citation type="submission" date="2011-11" db="EMBL/GenBank/DDBJ databases">
        <title>The Noncontiguous Finished sequence of Saccharomonospora cyanea NA-134.</title>
        <authorList>
            <consortium name="US DOE Joint Genome Institute"/>
            <person name="Lucas S."/>
            <person name="Han J."/>
            <person name="Lapidus A."/>
            <person name="Cheng J.-F."/>
            <person name="Goodwin L."/>
            <person name="Pitluck S."/>
            <person name="Peters L."/>
            <person name="Ovchinnikova G."/>
            <person name="Lu M."/>
            <person name="Detter J.C."/>
            <person name="Han C."/>
            <person name="Tapia R."/>
            <person name="Land M."/>
            <person name="Hauser L."/>
            <person name="Kyrpides N."/>
            <person name="Ivanova N."/>
            <person name="Pagani I."/>
            <person name="Brambilla E.-M."/>
            <person name="Klenk H.-P."/>
            <person name="Woyke T."/>
        </authorList>
    </citation>
    <scope>NUCLEOTIDE SEQUENCE [LARGE SCALE GENOMIC DNA]</scope>
    <source>
        <strain evidence="2 3">NA-134</strain>
    </source>
</reference>
<dbReference type="eggNOG" id="COG0262">
    <property type="taxonomic scope" value="Bacteria"/>
</dbReference>
<dbReference type="InterPro" id="IPR002734">
    <property type="entry name" value="RibDG_C"/>
</dbReference>
<dbReference type="RefSeq" id="WP_005452546.1">
    <property type="nucleotide sequence ID" value="NZ_CM001440.1"/>
</dbReference>
<dbReference type="GO" id="GO:0008703">
    <property type="term" value="F:5-amino-6-(5-phosphoribosylamino)uracil reductase activity"/>
    <property type="evidence" value="ECO:0007669"/>
    <property type="project" value="InterPro"/>
</dbReference>
<protein>
    <submittedName>
        <fullName evidence="2">Dihydrofolate reductase</fullName>
    </submittedName>
</protein>
<dbReference type="InterPro" id="IPR050765">
    <property type="entry name" value="Riboflavin_Biosynth_HTPR"/>
</dbReference>
<dbReference type="Proteomes" id="UP000002791">
    <property type="component" value="Chromosome"/>
</dbReference>
<dbReference type="InterPro" id="IPR024072">
    <property type="entry name" value="DHFR-like_dom_sf"/>
</dbReference>
<dbReference type="AlphaFoldDB" id="H5XQH1"/>
<dbReference type="Gene3D" id="3.40.430.10">
    <property type="entry name" value="Dihydrofolate Reductase, subunit A"/>
    <property type="match status" value="1"/>
</dbReference>
<dbReference type="SUPFAM" id="SSF53597">
    <property type="entry name" value="Dihydrofolate reductase-like"/>
    <property type="match status" value="1"/>
</dbReference>
<dbReference type="EMBL" id="CM001440">
    <property type="protein sequence ID" value="EHR59017.1"/>
    <property type="molecule type" value="Genomic_DNA"/>
</dbReference>
<dbReference type="Pfam" id="PF01872">
    <property type="entry name" value="RibD_C"/>
    <property type="match status" value="1"/>
</dbReference>
<keyword evidence="3" id="KW-1185">Reference proteome</keyword>
<organism evidence="2 3">
    <name type="scientific">Saccharomonospora cyanea NA-134</name>
    <dbReference type="NCBI Taxonomy" id="882082"/>
    <lineage>
        <taxon>Bacteria</taxon>
        <taxon>Bacillati</taxon>
        <taxon>Actinomycetota</taxon>
        <taxon>Actinomycetes</taxon>
        <taxon>Pseudonocardiales</taxon>
        <taxon>Pseudonocardiaceae</taxon>
        <taxon>Saccharomonospora</taxon>
    </lineage>
</organism>
<accession>H5XQH1</accession>
<dbReference type="GO" id="GO:0009231">
    <property type="term" value="P:riboflavin biosynthetic process"/>
    <property type="evidence" value="ECO:0007669"/>
    <property type="project" value="InterPro"/>
</dbReference>
<evidence type="ECO:0000259" key="1">
    <source>
        <dbReference type="Pfam" id="PF01872"/>
    </source>
</evidence>
<proteinExistence type="predicted"/>
<gene>
    <name evidence="2" type="ORF">SaccyDRAFT_0076</name>
</gene>
<dbReference type="HOGENOM" id="CLU_043966_1_3_11"/>
<evidence type="ECO:0000313" key="2">
    <source>
        <dbReference type="EMBL" id="EHR59017.1"/>
    </source>
</evidence>